<organism evidence="2">
    <name type="scientific">Arundo donax</name>
    <name type="common">Giant reed</name>
    <name type="synonym">Donax arundinaceus</name>
    <dbReference type="NCBI Taxonomy" id="35708"/>
    <lineage>
        <taxon>Eukaryota</taxon>
        <taxon>Viridiplantae</taxon>
        <taxon>Streptophyta</taxon>
        <taxon>Embryophyta</taxon>
        <taxon>Tracheophyta</taxon>
        <taxon>Spermatophyta</taxon>
        <taxon>Magnoliopsida</taxon>
        <taxon>Liliopsida</taxon>
        <taxon>Poales</taxon>
        <taxon>Poaceae</taxon>
        <taxon>PACMAD clade</taxon>
        <taxon>Arundinoideae</taxon>
        <taxon>Arundineae</taxon>
        <taxon>Arundo</taxon>
    </lineage>
</organism>
<sequence length="40" mass="4656">MCSHASSTLVLDDMYDPLCLLFLELYFLSDWAIYNVILLN</sequence>
<keyword evidence="1" id="KW-0472">Membrane</keyword>
<accession>A0A0A9EQX1</accession>
<dbReference type="AlphaFoldDB" id="A0A0A9EQX1"/>
<keyword evidence="1" id="KW-0812">Transmembrane</keyword>
<reference evidence="2" key="2">
    <citation type="journal article" date="2015" name="Data Brief">
        <title>Shoot transcriptome of the giant reed, Arundo donax.</title>
        <authorList>
            <person name="Barrero R.A."/>
            <person name="Guerrero F.D."/>
            <person name="Moolhuijzen P."/>
            <person name="Goolsby J.A."/>
            <person name="Tidwell J."/>
            <person name="Bellgard S.E."/>
            <person name="Bellgard M.I."/>
        </authorList>
    </citation>
    <scope>NUCLEOTIDE SEQUENCE</scope>
    <source>
        <tissue evidence="2">Shoot tissue taken approximately 20 cm above the soil surface</tissue>
    </source>
</reference>
<dbReference type="EMBL" id="GBRH01199458">
    <property type="protein sequence ID" value="JAD98437.1"/>
    <property type="molecule type" value="Transcribed_RNA"/>
</dbReference>
<evidence type="ECO:0000256" key="1">
    <source>
        <dbReference type="SAM" id="Phobius"/>
    </source>
</evidence>
<keyword evidence="1" id="KW-1133">Transmembrane helix</keyword>
<evidence type="ECO:0000313" key="2">
    <source>
        <dbReference type="EMBL" id="JAD98437.1"/>
    </source>
</evidence>
<feature type="transmembrane region" description="Helical" evidence="1">
    <location>
        <begin position="20"/>
        <end position="39"/>
    </location>
</feature>
<name>A0A0A9EQX1_ARUDO</name>
<reference evidence="2" key="1">
    <citation type="submission" date="2014-09" db="EMBL/GenBank/DDBJ databases">
        <authorList>
            <person name="Magalhaes I.L.F."/>
            <person name="Oliveira U."/>
            <person name="Santos F.R."/>
            <person name="Vidigal T.H.D.A."/>
            <person name="Brescovit A.D."/>
            <person name="Santos A.J."/>
        </authorList>
    </citation>
    <scope>NUCLEOTIDE SEQUENCE</scope>
    <source>
        <tissue evidence="2">Shoot tissue taken approximately 20 cm above the soil surface</tissue>
    </source>
</reference>
<proteinExistence type="predicted"/>
<protein>
    <submittedName>
        <fullName evidence="2">Uncharacterized protein</fullName>
    </submittedName>
</protein>